<dbReference type="GO" id="GO:0002161">
    <property type="term" value="F:aminoacyl-tRNA deacylase activity"/>
    <property type="evidence" value="ECO:0007669"/>
    <property type="project" value="InterPro"/>
</dbReference>
<dbReference type="PRINTS" id="PR00984">
    <property type="entry name" value="TRNASYNTHILE"/>
</dbReference>
<dbReference type="Pfam" id="PF19302">
    <property type="entry name" value="DUF5915"/>
    <property type="match status" value="1"/>
</dbReference>
<comment type="subunit">
    <text evidence="4 15">Monomer.</text>
</comment>
<feature type="short sequence motif" description="'HIGH' region" evidence="15">
    <location>
        <begin position="54"/>
        <end position="64"/>
    </location>
</feature>
<evidence type="ECO:0000256" key="8">
    <source>
        <dbReference type="ARBA" id="ARBA00022741"/>
    </source>
</evidence>
<evidence type="ECO:0000256" key="11">
    <source>
        <dbReference type="ARBA" id="ARBA00022917"/>
    </source>
</evidence>
<dbReference type="OrthoDB" id="9810365at2"/>
<dbReference type="InterPro" id="IPR009080">
    <property type="entry name" value="tRNAsynth_Ia_anticodon-bd"/>
</dbReference>
<dbReference type="PANTHER" id="PTHR42780:SF1">
    <property type="entry name" value="ISOLEUCINE--TRNA LIGASE, CYTOPLASMIC"/>
    <property type="match status" value="1"/>
</dbReference>
<evidence type="ECO:0000256" key="10">
    <source>
        <dbReference type="ARBA" id="ARBA00022840"/>
    </source>
</evidence>
<evidence type="ECO:0000313" key="18">
    <source>
        <dbReference type="EMBL" id="TWU07595.1"/>
    </source>
</evidence>
<dbReference type="AlphaFoldDB" id="A0A5C6B5N2"/>
<dbReference type="Gene3D" id="3.90.740.10">
    <property type="entry name" value="Valyl/Leucyl/Isoleucyl-tRNA synthetase, editing domain"/>
    <property type="match status" value="1"/>
</dbReference>
<evidence type="ECO:0000256" key="3">
    <source>
        <dbReference type="ARBA" id="ARBA00007078"/>
    </source>
</evidence>
<dbReference type="EMBL" id="SJPN01000001">
    <property type="protein sequence ID" value="TWU07595.1"/>
    <property type="molecule type" value="Genomic_DNA"/>
</dbReference>
<comment type="caution">
    <text evidence="18">The sequence shown here is derived from an EMBL/GenBank/DDBJ whole genome shotgun (WGS) entry which is preliminary data.</text>
</comment>
<dbReference type="GO" id="GO:0000049">
    <property type="term" value="F:tRNA binding"/>
    <property type="evidence" value="ECO:0007669"/>
    <property type="project" value="InterPro"/>
</dbReference>
<keyword evidence="10 15" id="KW-0067">ATP-binding</keyword>
<dbReference type="GO" id="GO:0005524">
    <property type="term" value="F:ATP binding"/>
    <property type="evidence" value="ECO:0007669"/>
    <property type="project" value="UniProtKB-UniRule"/>
</dbReference>
<comment type="function">
    <text evidence="13 15">Catalyzes the attachment of isoleucine to tRNA(Ile). As IleRS can inadvertently accommodate and process structurally similar amino acids such as valine, to avoid such errors it has two additional distinct tRNA(Ile)-dependent editing activities. One activity is designated as 'pretransfer' editing and involves the hydrolysis of activated Val-AMP. The other activity is designated 'posttransfer' editing and involves deacylation of mischarged Val-tRNA(Ile).</text>
</comment>
<dbReference type="HAMAP" id="MF_02003">
    <property type="entry name" value="Ile_tRNA_synth_type2"/>
    <property type="match status" value="1"/>
</dbReference>
<evidence type="ECO:0000259" key="16">
    <source>
        <dbReference type="Pfam" id="PF00133"/>
    </source>
</evidence>
<dbReference type="GO" id="GO:0005737">
    <property type="term" value="C:cytoplasm"/>
    <property type="evidence" value="ECO:0007669"/>
    <property type="project" value="UniProtKB-SubCell"/>
</dbReference>
<dbReference type="Gene3D" id="3.40.50.620">
    <property type="entry name" value="HUPs"/>
    <property type="match status" value="2"/>
</dbReference>
<comment type="subcellular location">
    <subcellularLocation>
        <location evidence="2 15">Cytoplasm</location>
    </subcellularLocation>
</comment>
<gene>
    <name evidence="15 18" type="primary">ileS</name>
    <name evidence="18" type="ORF">Pla52n_01680</name>
</gene>
<keyword evidence="5 15" id="KW-0963">Cytoplasm</keyword>
<dbReference type="NCBIfam" id="TIGR00392">
    <property type="entry name" value="ileS"/>
    <property type="match status" value="1"/>
</dbReference>
<accession>A0A5C6B5N2</accession>
<organism evidence="18 19">
    <name type="scientific">Stieleria varia</name>
    <dbReference type="NCBI Taxonomy" id="2528005"/>
    <lineage>
        <taxon>Bacteria</taxon>
        <taxon>Pseudomonadati</taxon>
        <taxon>Planctomycetota</taxon>
        <taxon>Planctomycetia</taxon>
        <taxon>Pirellulales</taxon>
        <taxon>Pirellulaceae</taxon>
        <taxon>Stieleria</taxon>
    </lineage>
</organism>
<feature type="binding site" evidence="15">
    <location>
        <position position="703"/>
    </location>
    <ligand>
        <name>ATP</name>
        <dbReference type="ChEBI" id="CHEBI:30616"/>
    </ligand>
</feature>
<evidence type="ECO:0000256" key="14">
    <source>
        <dbReference type="ARBA" id="ARBA00048359"/>
    </source>
</evidence>
<keyword evidence="12 15" id="KW-0030">Aminoacyl-tRNA synthetase</keyword>
<protein>
    <recommendedName>
        <fullName evidence="15">Isoleucine--tRNA ligase</fullName>
        <ecNumber evidence="15">6.1.1.5</ecNumber>
    </recommendedName>
    <alternativeName>
        <fullName evidence="15">Isoleucyl-tRNA synthetase</fullName>
        <shortName evidence="15">IleRS</shortName>
    </alternativeName>
</protein>
<keyword evidence="8 15" id="KW-0547">Nucleotide-binding</keyword>
<evidence type="ECO:0000256" key="5">
    <source>
        <dbReference type="ARBA" id="ARBA00022490"/>
    </source>
</evidence>
<evidence type="ECO:0000256" key="7">
    <source>
        <dbReference type="ARBA" id="ARBA00022723"/>
    </source>
</evidence>
<evidence type="ECO:0000256" key="4">
    <source>
        <dbReference type="ARBA" id="ARBA00011245"/>
    </source>
</evidence>
<keyword evidence="19" id="KW-1185">Reference proteome</keyword>
<dbReference type="EC" id="6.1.1.5" evidence="15"/>
<dbReference type="SUPFAM" id="SSF47323">
    <property type="entry name" value="Anticodon-binding domain of a subclass of class I aminoacyl-tRNA synthetases"/>
    <property type="match status" value="1"/>
</dbReference>
<comment type="similarity">
    <text evidence="3 15">Belongs to the class-I aminoacyl-tRNA synthetase family. IleS type 2 subfamily.</text>
</comment>
<dbReference type="InterPro" id="IPR002301">
    <property type="entry name" value="Ile-tRNA-ligase"/>
</dbReference>
<dbReference type="InterPro" id="IPR033709">
    <property type="entry name" value="Anticodon_Ile_ABEc"/>
</dbReference>
<dbReference type="Pfam" id="PF00133">
    <property type="entry name" value="tRNA-synt_1"/>
    <property type="match status" value="2"/>
</dbReference>
<evidence type="ECO:0000256" key="15">
    <source>
        <dbReference type="HAMAP-Rule" id="MF_02003"/>
    </source>
</evidence>
<feature type="domain" description="Methionyl/Valyl/Leucyl/Isoleucyl-tRNA synthetase anticodon-binding" evidence="17">
    <location>
        <begin position="804"/>
        <end position="959"/>
    </location>
</feature>
<name>A0A5C6B5N2_9BACT</name>
<keyword evidence="7 15" id="KW-0479">Metal-binding</keyword>
<dbReference type="InterPro" id="IPR013155">
    <property type="entry name" value="M/V/L/I-tRNA-synth_anticd-bd"/>
</dbReference>
<evidence type="ECO:0000313" key="19">
    <source>
        <dbReference type="Proteomes" id="UP000320176"/>
    </source>
</evidence>
<dbReference type="CDD" id="cd07961">
    <property type="entry name" value="Anticodon_Ia_Ile_ABEc"/>
    <property type="match status" value="1"/>
</dbReference>
<dbReference type="InterPro" id="IPR023586">
    <property type="entry name" value="Ile-tRNA-ligase_type2"/>
</dbReference>
<feature type="domain" description="Aminoacyl-tRNA synthetase class Ia" evidence="16">
    <location>
        <begin position="697"/>
        <end position="728"/>
    </location>
</feature>
<comment type="domain">
    <text evidence="15">IleRS has two distinct active sites: one for aminoacylation and one for editing. The misactivated valine is translocated from the active site to the editing site, which sterically excludes the correctly activated isoleucine. The single editing site contains two valyl binding pockets, one specific for each substrate (Val-AMP or Val-tRNA(Ile)).</text>
</comment>
<dbReference type="InterPro" id="IPR009008">
    <property type="entry name" value="Val/Leu/Ile-tRNA-synth_edit"/>
</dbReference>
<keyword evidence="6 15" id="KW-0436">Ligase</keyword>
<comment type="cofactor">
    <cofactor evidence="1 15">
        <name>Zn(2+)</name>
        <dbReference type="ChEBI" id="CHEBI:29105"/>
    </cofactor>
</comment>
<dbReference type="SUPFAM" id="SSF52374">
    <property type="entry name" value="Nucleotidylyl transferase"/>
    <property type="match status" value="1"/>
</dbReference>
<dbReference type="InterPro" id="IPR014729">
    <property type="entry name" value="Rossmann-like_a/b/a_fold"/>
</dbReference>
<dbReference type="PANTHER" id="PTHR42780">
    <property type="entry name" value="SOLEUCYL-TRNA SYNTHETASE"/>
    <property type="match status" value="1"/>
</dbReference>
<keyword evidence="11 15" id="KW-0648">Protein biosynthesis</keyword>
<dbReference type="FunFam" id="3.40.50.620:FF:000063">
    <property type="entry name" value="Isoleucine--tRNA ligase"/>
    <property type="match status" value="1"/>
</dbReference>
<sequence>MPDSGSPFQAAAASPRFSELEEQILEFWEQRDIYQQSLRRRADSPPFVFFEGPPTANGMPHPGHCLTRAIKDVFPRYKTMRGFRCERKAGWDTHGLPVEVEVGKELGIHSKEEIEAYGVEPFIQKCQQSVWRYMQQWERLTKRLGFWVDLEKAYVTYHQSYVESVWWSLKNLFDRGLLYQGHKIVWWWAQGGTALSAGEVGQGYRNVADPSVYVLFPLVDQPDRSLLVWTTTPWTLPSNMYAAVHPELEYSLVSDPESGKELYIATALVETIAKKSKRELTTIETCTGKDLIGLRYVPPMDGYYKTLGEVTGELVEPNGDQTQDYHYWRVVSADFVTTDSGSGIVHQAAAFGEVDYEVYDTQRQRFVEGQQPDLLCAIGPDGKFTEAVSEDLIGVWVKDADKPISRDLKERGLMFLQEQYLHDYPFCWRADNDPLIQYPRRSWFIRTTRFRDMMLKNNSQIGWQPEHIRDGRFGNFLESNVDWALSRERYWGTPLPIWVCDETGRMEAVGSYEELLEKPGIDGTQVWLAAKQENPELVDDLRVHKPYIDAVTYDSPFADGSRMRRVSEVIDCWYDSGAMPFAQWGWPHQNDAAFRSQFPADFISEAIDQTRGWFYSQLAISTMLFGEGASVVEPGSTGIDPSQLGIADQAFPHPFRNCIVLGLMLSQWWENNDDDKKTIVLSEEETKDHKGKNFTKQTGKMSKSLRNYRSPEEIFDRYGADALRWYFFANQAPWNSIIYAEQSIKDSIPEFLLRLWNTFSFFTIYAEIDGFDPTAATGADEQLSPASLASAPKYRPASQRSEIDRWILSELNRTIQIVTERMDQLDNFNACQAITRLLDGLSNWYVRRSRDRFWASDADAPDKHDAYWTLYETLLELTKLVAPFVPFLSETLWQQLTRPFAQSATKPLASVHLCDYPTSIPDRIDRELSESMNLLREIASLGRAARANEKLKVRLPLAEVTVILTDDSKQAWLQSHDALVREELNVKAVHYTTAGEEYVQYTVVPNFKRLGPKVGKQIPLVKKTLATADGNELLAELQSTGFVTLALPEGELKLDSEDIEIRLQAKEGWAAAQGTQCVVVLNTEVTPELQREGIAKDLIRTVQSQRKAIDCQYTDRIRVAVISESDEVALAMSEHRELIMGETLADELTTTALDGVESVACEHGDVYVQICNAAKAGA</sequence>
<evidence type="ECO:0000256" key="12">
    <source>
        <dbReference type="ARBA" id="ARBA00023146"/>
    </source>
</evidence>
<feature type="domain" description="Aminoacyl-tRNA synthetase class Ia" evidence="16">
    <location>
        <begin position="23"/>
        <end position="628"/>
    </location>
</feature>
<reference evidence="18 19" key="1">
    <citation type="submission" date="2019-02" db="EMBL/GenBank/DDBJ databases">
        <title>Deep-cultivation of Planctomycetes and their phenomic and genomic characterization uncovers novel biology.</title>
        <authorList>
            <person name="Wiegand S."/>
            <person name="Jogler M."/>
            <person name="Boedeker C."/>
            <person name="Pinto D."/>
            <person name="Vollmers J."/>
            <person name="Rivas-Marin E."/>
            <person name="Kohn T."/>
            <person name="Peeters S.H."/>
            <person name="Heuer A."/>
            <person name="Rast P."/>
            <person name="Oberbeckmann S."/>
            <person name="Bunk B."/>
            <person name="Jeske O."/>
            <person name="Meyerdierks A."/>
            <person name="Storesund J.E."/>
            <person name="Kallscheuer N."/>
            <person name="Luecker S."/>
            <person name="Lage O.M."/>
            <person name="Pohl T."/>
            <person name="Merkel B.J."/>
            <person name="Hornburger P."/>
            <person name="Mueller R.-W."/>
            <person name="Bruemmer F."/>
            <person name="Labrenz M."/>
            <person name="Spormann A.M."/>
            <person name="Op Den Camp H."/>
            <person name="Overmann J."/>
            <person name="Amann R."/>
            <person name="Jetten M.S.M."/>
            <person name="Mascher T."/>
            <person name="Medema M.H."/>
            <person name="Devos D.P."/>
            <person name="Kaster A.-K."/>
            <person name="Ovreas L."/>
            <person name="Rohde M."/>
            <person name="Galperin M.Y."/>
            <person name="Jogler C."/>
        </authorList>
    </citation>
    <scope>NUCLEOTIDE SEQUENCE [LARGE SCALE GENOMIC DNA]</scope>
    <source>
        <strain evidence="18 19">Pla52n</strain>
    </source>
</reference>
<proteinExistence type="inferred from homology"/>
<dbReference type="InterPro" id="IPR002300">
    <property type="entry name" value="aa-tRNA-synth_Ia"/>
</dbReference>
<keyword evidence="9 15" id="KW-0862">Zinc</keyword>
<dbReference type="GO" id="GO:0006428">
    <property type="term" value="P:isoleucyl-tRNA aminoacylation"/>
    <property type="evidence" value="ECO:0007669"/>
    <property type="project" value="UniProtKB-UniRule"/>
</dbReference>
<evidence type="ECO:0000256" key="1">
    <source>
        <dbReference type="ARBA" id="ARBA00001947"/>
    </source>
</evidence>
<dbReference type="Proteomes" id="UP000320176">
    <property type="component" value="Unassembled WGS sequence"/>
</dbReference>
<evidence type="ECO:0000256" key="9">
    <source>
        <dbReference type="ARBA" id="ARBA00022833"/>
    </source>
</evidence>
<evidence type="ECO:0000259" key="17">
    <source>
        <dbReference type="Pfam" id="PF08264"/>
    </source>
</evidence>
<feature type="short sequence motif" description="'KMSKS' region" evidence="15">
    <location>
        <begin position="700"/>
        <end position="704"/>
    </location>
</feature>
<evidence type="ECO:0000256" key="13">
    <source>
        <dbReference type="ARBA" id="ARBA00025217"/>
    </source>
</evidence>
<evidence type="ECO:0000256" key="2">
    <source>
        <dbReference type="ARBA" id="ARBA00004496"/>
    </source>
</evidence>
<evidence type="ECO:0000256" key="6">
    <source>
        <dbReference type="ARBA" id="ARBA00022598"/>
    </source>
</evidence>
<dbReference type="RefSeq" id="WP_146517797.1">
    <property type="nucleotide sequence ID" value="NZ_SJPN01000001.1"/>
</dbReference>
<dbReference type="Gene3D" id="1.10.730.10">
    <property type="entry name" value="Isoleucyl-tRNA Synthetase, Domain 1"/>
    <property type="match status" value="1"/>
</dbReference>
<dbReference type="SUPFAM" id="SSF50677">
    <property type="entry name" value="ValRS/IleRS/LeuRS editing domain"/>
    <property type="match status" value="1"/>
</dbReference>
<comment type="catalytic activity">
    <reaction evidence="14 15">
        <text>tRNA(Ile) + L-isoleucine + ATP = L-isoleucyl-tRNA(Ile) + AMP + diphosphate</text>
        <dbReference type="Rhea" id="RHEA:11060"/>
        <dbReference type="Rhea" id="RHEA-COMP:9666"/>
        <dbReference type="Rhea" id="RHEA-COMP:9695"/>
        <dbReference type="ChEBI" id="CHEBI:30616"/>
        <dbReference type="ChEBI" id="CHEBI:33019"/>
        <dbReference type="ChEBI" id="CHEBI:58045"/>
        <dbReference type="ChEBI" id="CHEBI:78442"/>
        <dbReference type="ChEBI" id="CHEBI:78528"/>
        <dbReference type="ChEBI" id="CHEBI:456215"/>
        <dbReference type="EC" id="6.1.1.5"/>
    </reaction>
</comment>
<dbReference type="Pfam" id="PF08264">
    <property type="entry name" value="Anticodon_1"/>
    <property type="match status" value="1"/>
</dbReference>
<dbReference type="GO" id="GO:0008270">
    <property type="term" value="F:zinc ion binding"/>
    <property type="evidence" value="ECO:0007669"/>
    <property type="project" value="UniProtKB-UniRule"/>
</dbReference>
<dbReference type="GO" id="GO:0004822">
    <property type="term" value="F:isoleucine-tRNA ligase activity"/>
    <property type="evidence" value="ECO:0007669"/>
    <property type="project" value="UniProtKB-UniRule"/>
</dbReference>